<evidence type="ECO:0000259" key="2">
    <source>
        <dbReference type="Pfam" id="PF05193"/>
    </source>
</evidence>
<evidence type="ECO:0000256" key="1">
    <source>
        <dbReference type="SAM" id="SignalP"/>
    </source>
</evidence>
<dbReference type="GO" id="GO:0046872">
    <property type="term" value="F:metal ion binding"/>
    <property type="evidence" value="ECO:0007669"/>
    <property type="project" value="InterPro"/>
</dbReference>
<feature type="chain" id="PRO_5020210964" evidence="1">
    <location>
        <begin position="26"/>
        <end position="215"/>
    </location>
</feature>
<evidence type="ECO:0000313" key="3">
    <source>
        <dbReference type="EMBL" id="TKC05887.1"/>
    </source>
</evidence>
<reference evidence="3 4" key="1">
    <citation type="submission" date="2019-04" db="EMBL/GenBank/DDBJ databases">
        <title>Pedobacter sp. RP-3-15 sp. nov., isolated from Arctic soil.</title>
        <authorList>
            <person name="Dahal R.H."/>
            <person name="Kim D.-U."/>
        </authorList>
    </citation>
    <scope>NUCLEOTIDE SEQUENCE [LARGE SCALE GENOMIC DNA]</scope>
    <source>
        <strain evidence="3 4">RP-3-15</strain>
    </source>
</reference>
<organism evidence="3 4">
    <name type="scientific">Pedobacter frigoris</name>
    <dbReference type="NCBI Taxonomy" id="2571272"/>
    <lineage>
        <taxon>Bacteria</taxon>
        <taxon>Pseudomonadati</taxon>
        <taxon>Bacteroidota</taxon>
        <taxon>Sphingobacteriia</taxon>
        <taxon>Sphingobacteriales</taxon>
        <taxon>Sphingobacteriaceae</taxon>
        <taxon>Pedobacter</taxon>
    </lineage>
</organism>
<dbReference type="InterPro" id="IPR011249">
    <property type="entry name" value="Metalloenz_LuxS/M16"/>
</dbReference>
<dbReference type="OrthoDB" id="767018at2"/>
<name>A0A4U1CH38_9SPHI</name>
<evidence type="ECO:0000313" key="4">
    <source>
        <dbReference type="Proteomes" id="UP000307244"/>
    </source>
</evidence>
<dbReference type="RefSeq" id="WP_136836148.1">
    <property type="nucleotide sequence ID" value="NZ_SWBQ01000003.1"/>
</dbReference>
<dbReference type="InterPro" id="IPR007863">
    <property type="entry name" value="Peptidase_M16_C"/>
</dbReference>
<keyword evidence="1" id="KW-0732">Signal</keyword>
<dbReference type="SUPFAM" id="SSF63411">
    <property type="entry name" value="LuxS/MPP-like metallohydrolase"/>
    <property type="match status" value="1"/>
</dbReference>
<dbReference type="Gene3D" id="3.30.830.10">
    <property type="entry name" value="Metalloenzyme, LuxS/M16 peptidase-like"/>
    <property type="match status" value="2"/>
</dbReference>
<dbReference type="AlphaFoldDB" id="A0A4U1CH38"/>
<dbReference type="Proteomes" id="UP000307244">
    <property type="component" value="Unassembled WGS sequence"/>
</dbReference>
<protein>
    <submittedName>
        <fullName evidence="3">Insulinase family protein</fullName>
    </submittedName>
</protein>
<gene>
    <name evidence="3" type="ORF">FA047_11120</name>
</gene>
<sequence>MKTLKTLKTFLIVGALIVTAKFGFAQSSALKNPVNFNLKNGINVIVAENQSTEKVFANLSFENEYSADKAAVQEVMNMMLNQQLSALDTGLSYSNKGVNLAVASKDFENVFAVLSAYIAAPEFTEVALNKAKSAVTAHLIANDKYFPDNVNKISVANLSLSDVKAYYSEVANPSTTVLTIAGNITPSVAKSYAKKSFVDFKAIDNQSKSYLVSNL</sequence>
<feature type="signal peptide" evidence="1">
    <location>
        <begin position="1"/>
        <end position="25"/>
    </location>
</feature>
<accession>A0A4U1CH38</accession>
<dbReference type="EMBL" id="SWBQ01000003">
    <property type="protein sequence ID" value="TKC05887.1"/>
    <property type="molecule type" value="Genomic_DNA"/>
</dbReference>
<proteinExistence type="predicted"/>
<comment type="caution">
    <text evidence="3">The sequence shown here is derived from an EMBL/GenBank/DDBJ whole genome shotgun (WGS) entry which is preliminary data.</text>
</comment>
<dbReference type="Pfam" id="PF05193">
    <property type="entry name" value="Peptidase_M16_C"/>
    <property type="match status" value="1"/>
</dbReference>
<feature type="domain" description="Peptidase M16 C-terminal" evidence="2">
    <location>
        <begin position="157"/>
        <end position="204"/>
    </location>
</feature>
<keyword evidence="4" id="KW-1185">Reference proteome</keyword>